<dbReference type="PANTHER" id="PTHR47708:SF2">
    <property type="entry name" value="SI:CH73-132F6.5"/>
    <property type="match status" value="1"/>
</dbReference>
<evidence type="ECO:0000259" key="2">
    <source>
        <dbReference type="Pfam" id="PF23544"/>
    </source>
</evidence>
<dbReference type="InterPro" id="IPR010839">
    <property type="entry name" value="AtuA_N"/>
</dbReference>
<organism evidence="3 4">
    <name type="scientific">Pseudodonghicola xiamenensis</name>
    <dbReference type="NCBI Taxonomy" id="337702"/>
    <lineage>
        <taxon>Bacteria</taxon>
        <taxon>Pseudomonadati</taxon>
        <taxon>Pseudomonadota</taxon>
        <taxon>Alphaproteobacteria</taxon>
        <taxon>Rhodobacterales</taxon>
        <taxon>Paracoccaceae</taxon>
        <taxon>Pseudodonghicola</taxon>
    </lineage>
</organism>
<dbReference type="InterPro" id="IPR056362">
    <property type="entry name" value="AtuA-like_ferredoxin_dom"/>
</dbReference>
<dbReference type="RefSeq" id="WP_035366689.1">
    <property type="nucleotide sequence ID" value="NZ_BNAP01000012.1"/>
</dbReference>
<proteinExistence type="predicted"/>
<gene>
    <name evidence="3" type="primary">atuA</name>
    <name evidence="3" type="ORF">GCM10010961_26860</name>
</gene>
<dbReference type="PANTHER" id="PTHR47708">
    <property type="match status" value="1"/>
</dbReference>
<comment type="caution">
    <text evidence="3">The sequence shown here is derived from an EMBL/GenBank/DDBJ whole genome shotgun (WGS) entry which is preliminary data.</text>
</comment>
<feature type="domain" description="AtuA-like ferredoxin-fold" evidence="2">
    <location>
        <begin position="482"/>
        <end position="579"/>
    </location>
</feature>
<dbReference type="EMBL" id="BNAP01000012">
    <property type="protein sequence ID" value="GHG94015.1"/>
    <property type="molecule type" value="Genomic_DNA"/>
</dbReference>
<dbReference type="Pfam" id="PF07287">
    <property type="entry name" value="AtuA"/>
    <property type="match status" value="1"/>
</dbReference>
<feature type="domain" description="Acyclic terpene utilisation N-terminal" evidence="1">
    <location>
        <begin position="5"/>
        <end position="442"/>
    </location>
</feature>
<reference evidence="3" key="1">
    <citation type="journal article" date="2014" name="Int. J. Syst. Evol. Microbiol.">
        <title>Complete genome sequence of Corynebacterium casei LMG S-19264T (=DSM 44701T), isolated from a smear-ripened cheese.</title>
        <authorList>
            <consortium name="US DOE Joint Genome Institute (JGI-PGF)"/>
            <person name="Walter F."/>
            <person name="Albersmeier A."/>
            <person name="Kalinowski J."/>
            <person name="Ruckert C."/>
        </authorList>
    </citation>
    <scope>NUCLEOTIDE SEQUENCE</scope>
    <source>
        <strain evidence="3">CGMCC 1.7081</strain>
    </source>
</reference>
<name>A0A8J3MFD4_9RHOB</name>
<evidence type="ECO:0008006" key="5">
    <source>
        <dbReference type="Google" id="ProtNLM"/>
    </source>
</evidence>
<reference evidence="3" key="2">
    <citation type="submission" date="2020-09" db="EMBL/GenBank/DDBJ databases">
        <authorList>
            <person name="Sun Q."/>
            <person name="Zhou Y."/>
        </authorList>
    </citation>
    <scope>NUCLEOTIDE SEQUENCE</scope>
    <source>
        <strain evidence="3">CGMCC 1.7081</strain>
    </source>
</reference>
<keyword evidence="4" id="KW-1185">Reference proteome</keyword>
<dbReference type="Pfam" id="PF23544">
    <property type="entry name" value="AtuA_ferredoxin"/>
    <property type="match status" value="1"/>
</dbReference>
<sequence>MEDVLRIGGACGFWGESPQATAQLLAVPGLDALVYDYLAEITMSILARARQKDATLGYATDFVTQAMVPNLARIAETGVKILSNAGGVNPMACADALRAEIARAGLALKVAVVEGDDLLPRIGDYAGCPEMFSGAPMPAADRIVSANAYLGAAPVAAALRAGADIVITGRCADSALTLAAAMAGFGWQAEEVDLLAAGSLAGHLIECGPQASGGNFTDWRQAGDIARIGYPVVEMTRDGSFTLTKPAGTSGLVTRATVGEQMLYEIGDPRAYLLPDVICDFSGVELAQVGPDRVRVTGAKGRAPSGRLKVSVTWQDGWRGGHVLFFNGMEAEAKARAYAGAVLERVGGMLGKMGAPGFRETLVETFGGRPGEGAYQEITLKLAVRHDDPRAVGLFLREAVGMGLATPPGLHFFTGAGRPKPSPVVALFSFLSDAADLDIHVTLEGAPVPFAPAHPPVIPDVLPAMPEPAAPDPMDQQMTTRPLLELAWARSGDKGDASNIGVIARHPAYLPWIWAGLTPEAVAEVFAAENRGRIDRFFLPGIGAMNILMHNALGGGGIASLRNDAQGKGFAQKLLATPVRLPAGLIANDVA</sequence>
<accession>A0A8J3MFD4</accession>
<evidence type="ECO:0000259" key="1">
    <source>
        <dbReference type="Pfam" id="PF07287"/>
    </source>
</evidence>
<evidence type="ECO:0000313" key="4">
    <source>
        <dbReference type="Proteomes" id="UP000611500"/>
    </source>
</evidence>
<dbReference type="Proteomes" id="UP000611500">
    <property type="component" value="Unassembled WGS sequence"/>
</dbReference>
<protein>
    <recommendedName>
        <fullName evidence="5">Terpene utilization protein AtuA</fullName>
    </recommendedName>
</protein>
<evidence type="ECO:0000313" key="3">
    <source>
        <dbReference type="EMBL" id="GHG94015.1"/>
    </source>
</evidence>
<dbReference type="AlphaFoldDB" id="A0A8J3MFD4"/>